<dbReference type="InterPro" id="IPR001680">
    <property type="entry name" value="WD40_rpt"/>
</dbReference>
<evidence type="ECO:0000313" key="6">
    <source>
        <dbReference type="Proteomes" id="UP000314986"/>
    </source>
</evidence>
<dbReference type="AlphaFoldDB" id="A0A4W3GPU8"/>
<reference evidence="6" key="1">
    <citation type="journal article" date="2006" name="Science">
        <title>Ancient noncoding elements conserved in the human genome.</title>
        <authorList>
            <person name="Venkatesh B."/>
            <person name="Kirkness E.F."/>
            <person name="Loh Y.H."/>
            <person name="Halpern A.L."/>
            <person name="Lee A.P."/>
            <person name="Johnson J."/>
            <person name="Dandona N."/>
            <person name="Viswanathan L.D."/>
            <person name="Tay A."/>
            <person name="Venter J.C."/>
            <person name="Strausberg R.L."/>
            <person name="Brenner S."/>
        </authorList>
    </citation>
    <scope>NUCLEOTIDE SEQUENCE [LARGE SCALE GENOMIC DNA]</scope>
</reference>
<reference evidence="6" key="3">
    <citation type="journal article" date="2014" name="Nature">
        <title>Elephant shark genome provides unique insights into gnathostome evolution.</title>
        <authorList>
            <consortium name="International Elephant Shark Genome Sequencing Consortium"/>
            <person name="Venkatesh B."/>
            <person name="Lee A.P."/>
            <person name="Ravi V."/>
            <person name="Maurya A.K."/>
            <person name="Lian M.M."/>
            <person name="Swann J.B."/>
            <person name="Ohta Y."/>
            <person name="Flajnik M.F."/>
            <person name="Sutoh Y."/>
            <person name="Kasahara M."/>
            <person name="Hoon S."/>
            <person name="Gangu V."/>
            <person name="Roy S.W."/>
            <person name="Irimia M."/>
            <person name="Korzh V."/>
            <person name="Kondrychyn I."/>
            <person name="Lim Z.W."/>
            <person name="Tay B.H."/>
            <person name="Tohari S."/>
            <person name="Kong K.W."/>
            <person name="Ho S."/>
            <person name="Lorente-Galdos B."/>
            <person name="Quilez J."/>
            <person name="Marques-Bonet T."/>
            <person name="Raney B.J."/>
            <person name="Ingham P.W."/>
            <person name="Tay A."/>
            <person name="Hillier L.W."/>
            <person name="Minx P."/>
            <person name="Boehm T."/>
            <person name="Wilson R.K."/>
            <person name="Brenner S."/>
            <person name="Warren W.C."/>
        </authorList>
    </citation>
    <scope>NUCLEOTIDE SEQUENCE [LARGE SCALE GENOMIC DNA]</scope>
</reference>
<organism evidence="5 6">
    <name type="scientific">Callorhinchus milii</name>
    <name type="common">Ghost shark</name>
    <dbReference type="NCBI Taxonomy" id="7868"/>
    <lineage>
        <taxon>Eukaryota</taxon>
        <taxon>Metazoa</taxon>
        <taxon>Chordata</taxon>
        <taxon>Craniata</taxon>
        <taxon>Vertebrata</taxon>
        <taxon>Chondrichthyes</taxon>
        <taxon>Holocephali</taxon>
        <taxon>Chimaeriformes</taxon>
        <taxon>Callorhinchidae</taxon>
        <taxon>Callorhinchus</taxon>
    </lineage>
</organism>
<reference evidence="5" key="4">
    <citation type="submission" date="2025-08" db="UniProtKB">
        <authorList>
            <consortium name="Ensembl"/>
        </authorList>
    </citation>
    <scope>IDENTIFICATION</scope>
</reference>
<protein>
    <recommendedName>
        <fullName evidence="2">Telomerase Cajal body protein 1</fullName>
    </recommendedName>
    <alternativeName>
        <fullName evidence="3">WD repeat-containing protein 79</fullName>
    </alternativeName>
</protein>
<dbReference type="GeneTree" id="ENSGT00390000010169"/>
<dbReference type="InterPro" id="IPR015943">
    <property type="entry name" value="WD40/YVTN_repeat-like_dom_sf"/>
</dbReference>
<dbReference type="SMART" id="SM00320">
    <property type="entry name" value="WD40"/>
    <property type="match status" value="2"/>
</dbReference>
<name>A0A4W3GPU8_CALMI</name>
<evidence type="ECO:0000313" key="5">
    <source>
        <dbReference type="Ensembl" id="ENSCMIP00000005576.1"/>
    </source>
</evidence>
<evidence type="ECO:0000256" key="3">
    <source>
        <dbReference type="ARBA" id="ARBA00041558"/>
    </source>
</evidence>
<accession>A0A4W3GPU8</accession>
<proteinExistence type="inferred from homology"/>
<dbReference type="Gene3D" id="2.130.10.10">
    <property type="entry name" value="YVTN repeat-like/Quinoprotein amine dehydrogenase"/>
    <property type="match status" value="1"/>
</dbReference>
<dbReference type="Ensembl" id="ENSCMIT00000005766.1">
    <property type="protein sequence ID" value="ENSCMIP00000005576.1"/>
    <property type="gene ID" value="ENSCMIG00000003232.1"/>
</dbReference>
<dbReference type="PANTHER" id="PTHR13211">
    <property type="entry name" value="TELOMERASE CAJAL BODY PROTEIN 1"/>
    <property type="match status" value="1"/>
</dbReference>
<dbReference type="InterPro" id="IPR051150">
    <property type="entry name" value="SWT21/TCAB1_mRNA_Telomere"/>
</dbReference>
<sequence>MVRVFHTSRPGRDCEARPTVVKKQGQSGIISCIAFSPAQDIYACASYSKTVGLYSRDEGVTLTILQGHQGGVTHLLFSPDGNHLFTGGRKVSSIQGLICFWVSEVRSGAQG</sequence>
<dbReference type="SUPFAM" id="SSF50978">
    <property type="entry name" value="WD40 repeat-like"/>
    <property type="match status" value="1"/>
</dbReference>
<reference evidence="5" key="5">
    <citation type="submission" date="2025-09" db="UniProtKB">
        <authorList>
            <consortium name="Ensembl"/>
        </authorList>
    </citation>
    <scope>IDENTIFICATION</scope>
</reference>
<evidence type="ECO:0000256" key="4">
    <source>
        <dbReference type="ARBA" id="ARBA00046543"/>
    </source>
</evidence>
<keyword evidence="6" id="KW-1185">Reference proteome</keyword>
<comment type="similarity">
    <text evidence="1">Belongs to the TCAB1 family.</text>
</comment>
<evidence type="ECO:0000256" key="1">
    <source>
        <dbReference type="ARBA" id="ARBA00038279"/>
    </source>
</evidence>
<evidence type="ECO:0000256" key="2">
    <source>
        <dbReference type="ARBA" id="ARBA00040657"/>
    </source>
</evidence>
<dbReference type="InterPro" id="IPR036322">
    <property type="entry name" value="WD40_repeat_dom_sf"/>
</dbReference>
<dbReference type="GO" id="GO:0015030">
    <property type="term" value="C:Cajal body"/>
    <property type="evidence" value="ECO:0007669"/>
    <property type="project" value="TreeGrafter"/>
</dbReference>
<comment type="subunit">
    <text evidence="4">Component of the telomerase holoenzyme complex composed of one molecule of TERT, one molecule of WRAP53/TCAB1, two molecules of H/ACA ribonucleoprotein complex subunits DKC1, NOP10, NHP2 and GAR1, and a telomerase RNA template component (TERC). The telomerase holoenzyme complex is associated with TEP1, SMG6/EST1A and POT1. Interacts with the chaperonin-containing T-complex (TRiC) complex; which mediates the folding of WRAP53/TCAB1. Interacts with COIL. Interacts with SMN1. Interacts with RNF8. Interacts with histone H2AX.</text>
</comment>
<dbReference type="PANTHER" id="PTHR13211:SF0">
    <property type="entry name" value="TELOMERASE CAJAL BODY PROTEIN 1"/>
    <property type="match status" value="1"/>
</dbReference>
<dbReference type="Pfam" id="PF00400">
    <property type="entry name" value="WD40"/>
    <property type="match status" value="2"/>
</dbReference>
<dbReference type="OMA" id="ISTITMC"/>
<dbReference type="GO" id="GO:0003723">
    <property type="term" value="F:RNA binding"/>
    <property type="evidence" value="ECO:0007669"/>
    <property type="project" value="TreeGrafter"/>
</dbReference>
<dbReference type="GO" id="GO:0030576">
    <property type="term" value="P:Cajal body organization"/>
    <property type="evidence" value="ECO:0007669"/>
    <property type="project" value="TreeGrafter"/>
</dbReference>
<reference evidence="6" key="2">
    <citation type="journal article" date="2007" name="PLoS Biol.">
        <title>Survey sequencing and comparative analysis of the elephant shark (Callorhinchus milii) genome.</title>
        <authorList>
            <person name="Venkatesh B."/>
            <person name="Kirkness E.F."/>
            <person name="Loh Y.H."/>
            <person name="Halpern A.L."/>
            <person name="Lee A.P."/>
            <person name="Johnson J."/>
            <person name="Dandona N."/>
            <person name="Viswanathan L.D."/>
            <person name="Tay A."/>
            <person name="Venter J.C."/>
            <person name="Strausberg R.L."/>
            <person name="Brenner S."/>
        </authorList>
    </citation>
    <scope>NUCLEOTIDE SEQUENCE [LARGE SCALE GENOMIC DNA]</scope>
</reference>
<dbReference type="Proteomes" id="UP000314986">
    <property type="component" value="Unassembled WGS sequence"/>
</dbReference>